<name>A0AAV6UAI4_9ARAC</name>
<gene>
    <name evidence="1" type="ORF">JTE90_029397</name>
</gene>
<evidence type="ECO:0000313" key="2">
    <source>
        <dbReference type="Proteomes" id="UP000827092"/>
    </source>
</evidence>
<proteinExistence type="predicted"/>
<evidence type="ECO:0000313" key="1">
    <source>
        <dbReference type="EMBL" id="KAG8181045.1"/>
    </source>
</evidence>
<dbReference type="Proteomes" id="UP000827092">
    <property type="component" value="Unassembled WGS sequence"/>
</dbReference>
<dbReference type="AlphaFoldDB" id="A0AAV6UAI4"/>
<dbReference type="EMBL" id="JAFNEN010000538">
    <property type="protein sequence ID" value="KAG8181045.1"/>
    <property type="molecule type" value="Genomic_DNA"/>
</dbReference>
<sequence length="111" mass="12867">MIVSAPIQTQNTQSERLHQTINPDTIPFTRFQNKDSKAPQNQNWKLRTFIPNGTTLTLSTLYKSTFKYQQHSLKNDGRKHRDHWWCSPWSLLLSQEGLLQGSLDEGKINEG</sequence>
<reference evidence="1 2" key="1">
    <citation type="journal article" date="2022" name="Nat. Ecol. Evol.">
        <title>A masculinizing supergene underlies an exaggerated male reproductive morph in a spider.</title>
        <authorList>
            <person name="Hendrickx F."/>
            <person name="De Corte Z."/>
            <person name="Sonet G."/>
            <person name="Van Belleghem S.M."/>
            <person name="Kostlbacher S."/>
            <person name="Vangestel C."/>
        </authorList>
    </citation>
    <scope>NUCLEOTIDE SEQUENCE [LARGE SCALE GENOMIC DNA]</scope>
    <source>
        <strain evidence="1">W744_W776</strain>
    </source>
</reference>
<comment type="caution">
    <text evidence="1">The sequence shown here is derived from an EMBL/GenBank/DDBJ whole genome shotgun (WGS) entry which is preliminary data.</text>
</comment>
<protein>
    <submittedName>
        <fullName evidence="1">Uncharacterized protein</fullName>
    </submittedName>
</protein>
<keyword evidence="2" id="KW-1185">Reference proteome</keyword>
<organism evidence="1 2">
    <name type="scientific">Oedothorax gibbosus</name>
    <dbReference type="NCBI Taxonomy" id="931172"/>
    <lineage>
        <taxon>Eukaryota</taxon>
        <taxon>Metazoa</taxon>
        <taxon>Ecdysozoa</taxon>
        <taxon>Arthropoda</taxon>
        <taxon>Chelicerata</taxon>
        <taxon>Arachnida</taxon>
        <taxon>Araneae</taxon>
        <taxon>Araneomorphae</taxon>
        <taxon>Entelegynae</taxon>
        <taxon>Araneoidea</taxon>
        <taxon>Linyphiidae</taxon>
        <taxon>Erigoninae</taxon>
        <taxon>Oedothorax</taxon>
    </lineage>
</organism>
<accession>A0AAV6UAI4</accession>